<dbReference type="AlphaFoldDB" id="A0A821GX86"/>
<protein>
    <recommendedName>
        <fullName evidence="5">BED-type domain-containing protein</fullName>
    </recommendedName>
</protein>
<dbReference type="InterPro" id="IPR003656">
    <property type="entry name" value="Znf_BED"/>
</dbReference>
<keyword evidence="1" id="KW-0479">Metal-binding</keyword>
<feature type="domain" description="BED-type" evidence="5">
    <location>
        <begin position="71"/>
        <end position="116"/>
    </location>
</feature>
<evidence type="ECO:0000256" key="3">
    <source>
        <dbReference type="ARBA" id="ARBA00022833"/>
    </source>
</evidence>
<sequence length="217" mass="24693">MVLGSNQVIENVLTHQHSSSNATNFVSDAEPREVGDVARQPRKKKGNSKSINTTTSESINGTNKRTSIAYSNVWKYAVRDSNPNFAICSLCKEHRRISTNNGSTSTLRKHLIIKHNLKELTLSTGKISNVRDQIDPIRKQQLRKLAIDCIIRDSRTFNDFQKSGIKRLLHELVPALSHSLITTRKFQEASGSNMKFIFFPSTRFETIYIQHLRFAHN</sequence>
<evidence type="ECO:0000256" key="1">
    <source>
        <dbReference type="ARBA" id="ARBA00022723"/>
    </source>
</evidence>
<dbReference type="GO" id="GO:0003677">
    <property type="term" value="F:DNA binding"/>
    <property type="evidence" value="ECO:0007669"/>
    <property type="project" value="InterPro"/>
</dbReference>
<evidence type="ECO:0000313" key="8">
    <source>
        <dbReference type="Proteomes" id="UP000663862"/>
    </source>
</evidence>
<evidence type="ECO:0000313" key="6">
    <source>
        <dbReference type="EMBL" id="CAF4673046.1"/>
    </source>
</evidence>
<feature type="compositionally biased region" description="Polar residues" evidence="4">
    <location>
        <begin position="48"/>
        <end position="61"/>
    </location>
</feature>
<dbReference type="EMBL" id="CAJOBQ010006537">
    <property type="protein sequence ID" value="CAF4673046.1"/>
    <property type="molecule type" value="Genomic_DNA"/>
</dbReference>
<accession>A0A821GX86</accession>
<dbReference type="Proteomes" id="UP000663862">
    <property type="component" value="Unassembled WGS sequence"/>
</dbReference>
<feature type="region of interest" description="Disordered" evidence="4">
    <location>
        <begin position="15"/>
        <end position="61"/>
    </location>
</feature>
<dbReference type="InterPro" id="IPR036236">
    <property type="entry name" value="Znf_C2H2_sf"/>
</dbReference>
<organism evidence="6 8">
    <name type="scientific">Rotaria socialis</name>
    <dbReference type="NCBI Taxonomy" id="392032"/>
    <lineage>
        <taxon>Eukaryota</taxon>
        <taxon>Metazoa</taxon>
        <taxon>Spiralia</taxon>
        <taxon>Gnathifera</taxon>
        <taxon>Rotifera</taxon>
        <taxon>Eurotatoria</taxon>
        <taxon>Bdelloidea</taxon>
        <taxon>Philodinida</taxon>
        <taxon>Philodinidae</taxon>
        <taxon>Rotaria</taxon>
    </lineage>
</organism>
<proteinExistence type="predicted"/>
<evidence type="ECO:0000313" key="7">
    <source>
        <dbReference type="EMBL" id="CAF4869636.1"/>
    </source>
</evidence>
<name>A0A821GX86_9BILA</name>
<keyword evidence="2" id="KW-0863">Zinc-finger</keyword>
<dbReference type="Proteomes" id="UP000663848">
    <property type="component" value="Unassembled WGS sequence"/>
</dbReference>
<gene>
    <name evidence="7" type="ORF">QYT958_LOCUS28550</name>
    <name evidence="6" type="ORF">TSG867_LOCUS31971</name>
</gene>
<evidence type="ECO:0000256" key="2">
    <source>
        <dbReference type="ARBA" id="ARBA00022771"/>
    </source>
</evidence>
<dbReference type="GO" id="GO:0008270">
    <property type="term" value="F:zinc ion binding"/>
    <property type="evidence" value="ECO:0007669"/>
    <property type="project" value="UniProtKB-KW"/>
</dbReference>
<evidence type="ECO:0000259" key="5">
    <source>
        <dbReference type="Pfam" id="PF02892"/>
    </source>
</evidence>
<keyword evidence="3" id="KW-0862">Zinc</keyword>
<comment type="caution">
    <text evidence="6">The sequence shown here is derived from an EMBL/GenBank/DDBJ whole genome shotgun (WGS) entry which is preliminary data.</text>
</comment>
<dbReference type="EMBL" id="CAJOBR010007822">
    <property type="protein sequence ID" value="CAF4869636.1"/>
    <property type="molecule type" value="Genomic_DNA"/>
</dbReference>
<reference evidence="6" key="1">
    <citation type="submission" date="2021-02" db="EMBL/GenBank/DDBJ databases">
        <authorList>
            <person name="Nowell W R."/>
        </authorList>
    </citation>
    <scope>NUCLEOTIDE SEQUENCE</scope>
</reference>
<dbReference type="Pfam" id="PF02892">
    <property type="entry name" value="zf-BED"/>
    <property type="match status" value="1"/>
</dbReference>
<dbReference type="SUPFAM" id="SSF57667">
    <property type="entry name" value="beta-beta-alpha zinc fingers"/>
    <property type="match status" value="1"/>
</dbReference>
<feature type="compositionally biased region" description="Polar residues" evidence="4">
    <location>
        <begin position="15"/>
        <end position="26"/>
    </location>
</feature>
<evidence type="ECO:0000256" key="4">
    <source>
        <dbReference type="SAM" id="MobiDB-lite"/>
    </source>
</evidence>